<gene>
    <name evidence="3" type="ORF">QYE76_061437</name>
</gene>
<comment type="caution">
    <text evidence="3">The sequence shown here is derived from an EMBL/GenBank/DDBJ whole genome shotgun (WGS) entry which is preliminary data.</text>
</comment>
<organism evidence="3 4">
    <name type="scientific">Lolium multiflorum</name>
    <name type="common">Italian ryegrass</name>
    <name type="synonym">Lolium perenne subsp. multiflorum</name>
    <dbReference type="NCBI Taxonomy" id="4521"/>
    <lineage>
        <taxon>Eukaryota</taxon>
        <taxon>Viridiplantae</taxon>
        <taxon>Streptophyta</taxon>
        <taxon>Embryophyta</taxon>
        <taxon>Tracheophyta</taxon>
        <taxon>Spermatophyta</taxon>
        <taxon>Magnoliopsida</taxon>
        <taxon>Liliopsida</taxon>
        <taxon>Poales</taxon>
        <taxon>Poaceae</taxon>
        <taxon>BOP clade</taxon>
        <taxon>Pooideae</taxon>
        <taxon>Poodae</taxon>
        <taxon>Poeae</taxon>
        <taxon>Poeae Chloroplast Group 2 (Poeae type)</taxon>
        <taxon>Loliodinae</taxon>
        <taxon>Loliinae</taxon>
        <taxon>Lolium</taxon>
    </lineage>
</organism>
<dbReference type="AlphaFoldDB" id="A0AAD8S3X5"/>
<keyword evidence="4" id="KW-1185">Reference proteome</keyword>
<feature type="compositionally biased region" description="Low complexity" evidence="1">
    <location>
        <begin position="104"/>
        <end position="114"/>
    </location>
</feature>
<feature type="region of interest" description="Disordered" evidence="1">
    <location>
        <begin position="24"/>
        <end position="43"/>
    </location>
</feature>
<feature type="region of interest" description="Disordered" evidence="1">
    <location>
        <begin position="60"/>
        <end position="114"/>
    </location>
</feature>
<dbReference type="Proteomes" id="UP001231189">
    <property type="component" value="Unassembled WGS sequence"/>
</dbReference>
<evidence type="ECO:0000313" key="4">
    <source>
        <dbReference type="Proteomes" id="UP001231189"/>
    </source>
</evidence>
<accession>A0AAD8S3X5</accession>
<reference evidence="3" key="1">
    <citation type="submission" date="2023-07" db="EMBL/GenBank/DDBJ databases">
        <title>A chromosome-level genome assembly of Lolium multiflorum.</title>
        <authorList>
            <person name="Chen Y."/>
            <person name="Copetti D."/>
            <person name="Kolliker R."/>
            <person name="Studer B."/>
        </authorList>
    </citation>
    <scope>NUCLEOTIDE SEQUENCE</scope>
    <source>
        <strain evidence="3">02402/16</strain>
        <tissue evidence="3">Leaf</tissue>
    </source>
</reference>
<dbReference type="EMBL" id="JAUUTY010000004">
    <property type="protein sequence ID" value="KAK1643632.1"/>
    <property type="molecule type" value="Genomic_DNA"/>
</dbReference>
<keyword evidence="2" id="KW-0732">Signal</keyword>
<name>A0AAD8S3X5_LOLMU</name>
<feature type="signal peptide" evidence="2">
    <location>
        <begin position="1"/>
        <end position="19"/>
    </location>
</feature>
<feature type="chain" id="PRO_5042136807" evidence="2">
    <location>
        <begin position="20"/>
        <end position="126"/>
    </location>
</feature>
<sequence>MAAAAVALASSPLVHLTAAARLRLPKPRTSAASSGCSHWGNPRGAYLDWRPLRRCDRMRRFSVDEGGGGGEADGEKRSEEEPPAAAVEAKAGAAEEVASERSRSGSFSSSSSPLSTIYGVAFYPAV</sequence>
<proteinExistence type="predicted"/>
<evidence type="ECO:0000256" key="1">
    <source>
        <dbReference type="SAM" id="MobiDB-lite"/>
    </source>
</evidence>
<evidence type="ECO:0000256" key="2">
    <source>
        <dbReference type="SAM" id="SignalP"/>
    </source>
</evidence>
<evidence type="ECO:0000313" key="3">
    <source>
        <dbReference type="EMBL" id="KAK1643632.1"/>
    </source>
</evidence>
<feature type="compositionally biased region" description="Low complexity" evidence="1">
    <location>
        <begin position="83"/>
        <end position="96"/>
    </location>
</feature>
<protein>
    <submittedName>
        <fullName evidence="3">Uncharacterized protein</fullName>
    </submittedName>
</protein>